<dbReference type="PROSITE" id="PS51724">
    <property type="entry name" value="SPOR"/>
    <property type="match status" value="1"/>
</dbReference>
<dbReference type="InterPro" id="IPR007730">
    <property type="entry name" value="SPOR-like_dom"/>
</dbReference>
<organism evidence="2 3">
    <name type="scientific">Methyloceanibacter methanicus</name>
    <dbReference type="NCBI Taxonomy" id="1774968"/>
    <lineage>
        <taxon>Bacteria</taxon>
        <taxon>Pseudomonadati</taxon>
        <taxon>Pseudomonadota</taxon>
        <taxon>Alphaproteobacteria</taxon>
        <taxon>Hyphomicrobiales</taxon>
        <taxon>Hyphomicrobiaceae</taxon>
        <taxon>Methyloceanibacter</taxon>
    </lineage>
</organism>
<dbReference type="AlphaFoldDB" id="A0A1E3VZF3"/>
<accession>A0A1E3VZF3</accession>
<dbReference type="RefSeq" id="WP_069437657.1">
    <property type="nucleotide sequence ID" value="NZ_LPWG01000012.1"/>
</dbReference>
<keyword evidence="3" id="KW-1185">Reference proteome</keyword>
<reference evidence="2 3" key="1">
    <citation type="journal article" date="2016" name="Environ. Microbiol.">
        <title>New Methyloceanibacter diversity from North Sea sediments includes methanotroph containing solely the soluble methane monooxygenase.</title>
        <authorList>
            <person name="Vekeman B."/>
            <person name="Kerckhof F.M."/>
            <person name="Cremers G."/>
            <person name="de Vos P."/>
            <person name="Vandamme P."/>
            <person name="Boon N."/>
            <person name="Op den Camp H.J."/>
            <person name="Heylen K."/>
        </authorList>
    </citation>
    <scope>NUCLEOTIDE SEQUENCE [LARGE SCALE GENOMIC DNA]</scope>
    <source>
        <strain evidence="2 3">R-67174</strain>
    </source>
</reference>
<evidence type="ECO:0000313" key="3">
    <source>
        <dbReference type="Proteomes" id="UP000094501"/>
    </source>
</evidence>
<gene>
    <name evidence="2" type="ORF">AUC68_07150</name>
</gene>
<evidence type="ECO:0000259" key="1">
    <source>
        <dbReference type="PROSITE" id="PS51724"/>
    </source>
</evidence>
<dbReference type="GO" id="GO:0042834">
    <property type="term" value="F:peptidoglycan binding"/>
    <property type="evidence" value="ECO:0007669"/>
    <property type="project" value="InterPro"/>
</dbReference>
<feature type="domain" description="SPOR" evidence="1">
    <location>
        <begin position="64"/>
        <end position="150"/>
    </location>
</feature>
<dbReference type="OrthoDB" id="7338235at2"/>
<dbReference type="Proteomes" id="UP000094501">
    <property type="component" value="Unassembled WGS sequence"/>
</dbReference>
<dbReference type="Pfam" id="PF05036">
    <property type="entry name" value="SPOR"/>
    <property type="match status" value="1"/>
</dbReference>
<evidence type="ECO:0000313" key="2">
    <source>
        <dbReference type="EMBL" id="ODR98937.1"/>
    </source>
</evidence>
<dbReference type="Gene3D" id="3.30.70.1070">
    <property type="entry name" value="Sporulation related repeat"/>
    <property type="match status" value="1"/>
</dbReference>
<sequence length="150" mass="15286">MVVNPDGSMQAPAAMADQAVAGATAQADGMMAQPNMMPVPAIQQSAAGQQVATAAPAAAAAATAAASSSYVVQLGSSQSQTDALANFADAQQKYPSLLGNYQPLVRKTDLGPKGTWYRLQVGPMADKDAAYKLCGQLKSKGHGDCLVMAQ</sequence>
<protein>
    <recommendedName>
        <fullName evidence="1">SPOR domain-containing protein</fullName>
    </recommendedName>
</protein>
<proteinExistence type="predicted"/>
<name>A0A1E3VZF3_9HYPH</name>
<dbReference type="EMBL" id="LPWG01000012">
    <property type="protein sequence ID" value="ODR98937.1"/>
    <property type="molecule type" value="Genomic_DNA"/>
</dbReference>
<dbReference type="InterPro" id="IPR036680">
    <property type="entry name" value="SPOR-like_sf"/>
</dbReference>
<dbReference type="SUPFAM" id="SSF110997">
    <property type="entry name" value="Sporulation related repeat"/>
    <property type="match status" value="1"/>
</dbReference>
<dbReference type="STRING" id="1774968.AUC68_07150"/>
<comment type="caution">
    <text evidence="2">The sequence shown here is derived from an EMBL/GenBank/DDBJ whole genome shotgun (WGS) entry which is preliminary data.</text>
</comment>